<dbReference type="Proteomes" id="UP000003340">
    <property type="component" value="Unassembled WGS sequence"/>
</dbReference>
<sequence>MKDKKTGCLALGTELRQMTVCWRQRHESHLMRNSSSFFYTADKQGIDREQFSRLALMKSGIQTARQLLIQFKEKADEYLRIRSIFDTELAKVRPQDVRRAVKRDLFSGYLE</sequence>
<comment type="caution">
    <text evidence="1">The sequence shown here is derived from an EMBL/GenBank/DDBJ whole genome shotgun (WGS) entry which is preliminary data.</text>
</comment>
<dbReference type="EMBL" id="ACEC01000095">
    <property type="protein sequence ID" value="EEG29573.1"/>
    <property type="molecule type" value="Genomic_DNA"/>
</dbReference>
<dbReference type="STRING" id="537013.CLOSTMETH_02844"/>
<accession>C0EG52</accession>
<reference evidence="1 2" key="1">
    <citation type="submission" date="2009-01" db="EMBL/GenBank/DDBJ databases">
        <authorList>
            <person name="Fulton L."/>
            <person name="Clifton S."/>
            <person name="Fulton B."/>
            <person name="Xu J."/>
            <person name="Minx P."/>
            <person name="Pepin K.H."/>
            <person name="Johnson M."/>
            <person name="Bhonagiri V."/>
            <person name="Nash W.E."/>
            <person name="Mardis E.R."/>
            <person name="Wilson R.K."/>
        </authorList>
    </citation>
    <scope>NUCLEOTIDE SEQUENCE [LARGE SCALE GENOMIC DNA]</scope>
    <source>
        <strain evidence="1 2">DSM 5476</strain>
    </source>
</reference>
<gene>
    <name evidence="1" type="ORF">CLOSTMETH_02844</name>
</gene>
<proteinExistence type="predicted"/>
<keyword evidence="2" id="KW-1185">Reference proteome</keyword>
<dbReference type="HOGENOM" id="CLU_2153974_0_0_9"/>
<dbReference type="AlphaFoldDB" id="C0EG52"/>
<protein>
    <submittedName>
        <fullName evidence="1">Uncharacterized protein</fullName>
    </submittedName>
</protein>
<organism evidence="1 2">
    <name type="scientific">[Clostridium] methylpentosum DSM 5476</name>
    <dbReference type="NCBI Taxonomy" id="537013"/>
    <lineage>
        <taxon>Bacteria</taxon>
        <taxon>Bacillati</taxon>
        <taxon>Bacillota</taxon>
        <taxon>Clostridia</taxon>
        <taxon>Eubacteriales</taxon>
        <taxon>Oscillospiraceae</taxon>
        <taxon>Oscillospiraceae incertae sedis</taxon>
    </lineage>
</organism>
<evidence type="ECO:0000313" key="1">
    <source>
        <dbReference type="EMBL" id="EEG29573.1"/>
    </source>
</evidence>
<reference evidence="1 2" key="2">
    <citation type="submission" date="2009-02" db="EMBL/GenBank/DDBJ databases">
        <title>Draft genome sequence of Clostridium methylpentosum (DSM 5476).</title>
        <authorList>
            <person name="Sudarsanam P."/>
            <person name="Ley R."/>
            <person name="Guruge J."/>
            <person name="Turnbaugh P.J."/>
            <person name="Mahowald M."/>
            <person name="Liep D."/>
            <person name="Gordon J."/>
        </authorList>
    </citation>
    <scope>NUCLEOTIDE SEQUENCE [LARGE SCALE GENOMIC DNA]</scope>
    <source>
        <strain evidence="1 2">DSM 5476</strain>
    </source>
</reference>
<name>C0EG52_9FIRM</name>
<evidence type="ECO:0000313" key="2">
    <source>
        <dbReference type="Proteomes" id="UP000003340"/>
    </source>
</evidence>